<accession>A0AAN7P5K9</accession>
<keyword evidence="3" id="KW-0963">Cytoplasm</keyword>
<evidence type="ECO:0000256" key="9">
    <source>
        <dbReference type="ARBA" id="ARBA00045224"/>
    </source>
</evidence>
<evidence type="ECO:0000256" key="2">
    <source>
        <dbReference type="ARBA" id="ARBA00007209"/>
    </source>
</evidence>
<evidence type="ECO:0000256" key="7">
    <source>
        <dbReference type="ARBA" id="ARBA00023212"/>
    </source>
</evidence>
<dbReference type="PRINTS" id="PR00511">
    <property type="entry name" value="TEKTIN"/>
</dbReference>
<keyword evidence="6 10" id="KW-0969">Cilium</keyword>
<dbReference type="Proteomes" id="UP001353858">
    <property type="component" value="Unassembled WGS sequence"/>
</dbReference>
<evidence type="ECO:0000256" key="10">
    <source>
        <dbReference type="RuleBase" id="RU367040"/>
    </source>
</evidence>
<feature type="coiled-coil region" evidence="11">
    <location>
        <begin position="262"/>
        <end position="300"/>
    </location>
</feature>
<evidence type="ECO:0000256" key="11">
    <source>
        <dbReference type="SAM" id="Coils"/>
    </source>
</evidence>
<dbReference type="PANTHER" id="PTHR19960:SF25">
    <property type="entry name" value="TEKTIN-1"/>
    <property type="match status" value="1"/>
</dbReference>
<feature type="coiled-coil region" evidence="11">
    <location>
        <begin position="346"/>
        <end position="373"/>
    </location>
</feature>
<sequence>MSTTNKFYFESVAIVPPPPTRFTLNEWYLNNRVQTRQILEQERLADKILAECNRKIEVLTEITATNKLEVDHKIQEKIQDITFVNNEILKQRKEVCSEIENLTIYNERIMDALHNLQQRVLAICQKCLIFREGRVGIDLCQDDVQRELQKEAETIESGQIMLRRMLEQANEQVRRLRSTTYFMDRDLEDKSNVLKIDGQNLMINEKSLNLSMYHGFTPLDPANITAEEWERFTMENIVKSSKEINSARSLRTYIDILLKQVIEDLENQYHAVNEAFRRRIEETKEAKTKLEVNHSEITRQANDMTLNILKLEKTLRENEGYMALSHTRLGNRCQRAGMELCRDLVETRLVNEVRELRENCNALQQALVEAQASLRYLLKTQIKIEEDINVKTNTLKIDEVDCMTLRQSMDYHAY</sequence>
<dbReference type="InterPro" id="IPR000435">
    <property type="entry name" value="Tektins"/>
</dbReference>
<keyword evidence="7" id="KW-0206">Cytoskeleton</keyword>
<comment type="subcellular location">
    <subcellularLocation>
        <location evidence="10">Cytoplasm</location>
        <location evidence="10">Cytoskeleton</location>
        <location evidence="10">Cilium axoneme</location>
    </subcellularLocation>
    <subcellularLocation>
        <location evidence="1">Cytoplasm</location>
        <location evidence="1">Cytoskeleton</location>
        <location evidence="1">Flagellum axoneme</location>
    </subcellularLocation>
</comment>
<dbReference type="AlphaFoldDB" id="A0AAN7P5K9"/>
<comment type="function">
    <text evidence="9">Microtubule inner protein (MIP) part of the dynein-decorated doublet microtubules (DMTs) in cilia and flagellar axoneme. Forms filamentous polymers in the walls of ciliary and flagellar microtubules.</text>
</comment>
<dbReference type="GO" id="GO:0060294">
    <property type="term" value="P:cilium movement involved in cell motility"/>
    <property type="evidence" value="ECO:0007669"/>
    <property type="project" value="UniProtKB-UniRule"/>
</dbReference>
<dbReference type="InterPro" id="IPR048256">
    <property type="entry name" value="Tektin-like"/>
</dbReference>
<comment type="caution">
    <text evidence="12">The sequence shown here is derived from an EMBL/GenBank/DDBJ whole genome shotgun (WGS) entry which is preliminary data.</text>
</comment>
<comment type="similarity">
    <text evidence="2 10">Belongs to the tektin family.</text>
</comment>
<keyword evidence="8 10" id="KW-0966">Cell projection</keyword>
<proteinExistence type="inferred from homology"/>
<reference evidence="13" key="1">
    <citation type="submission" date="2023-01" db="EMBL/GenBank/DDBJ databases">
        <title>Key to firefly adult light organ development and bioluminescence: homeobox transcription factors regulate luciferase expression and transportation to peroxisome.</title>
        <authorList>
            <person name="Fu X."/>
        </authorList>
    </citation>
    <scope>NUCLEOTIDE SEQUENCE [LARGE SCALE GENOMIC DNA]</scope>
</reference>
<keyword evidence="13" id="KW-1185">Reference proteome</keyword>
<dbReference type="Pfam" id="PF03148">
    <property type="entry name" value="Tektin"/>
    <property type="match status" value="1"/>
</dbReference>
<dbReference type="GO" id="GO:0060271">
    <property type="term" value="P:cilium assembly"/>
    <property type="evidence" value="ECO:0007669"/>
    <property type="project" value="UniProtKB-UniRule"/>
</dbReference>
<evidence type="ECO:0000256" key="3">
    <source>
        <dbReference type="ARBA" id="ARBA00022490"/>
    </source>
</evidence>
<evidence type="ECO:0000256" key="8">
    <source>
        <dbReference type="ARBA" id="ARBA00023273"/>
    </source>
</evidence>
<dbReference type="EMBL" id="JARPUR010000005">
    <property type="protein sequence ID" value="KAK4876143.1"/>
    <property type="molecule type" value="Genomic_DNA"/>
</dbReference>
<evidence type="ECO:0000313" key="13">
    <source>
        <dbReference type="Proteomes" id="UP001353858"/>
    </source>
</evidence>
<name>A0AAN7P5K9_9COLE</name>
<dbReference type="GO" id="GO:0005930">
    <property type="term" value="C:axoneme"/>
    <property type="evidence" value="ECO:0007669"/>
    <property type="project" value="UniProtKB-SubCell"/>
</dbReference>
<organism evidence="12 13">
    <name type="scientific">Aquatica leii</name>
    <dbReference type="NCBI Taxonomy" id="1421715"/>
    <lineage>
        <taxon>Eukaryota</taxon>
        <taxon>Metazoa</taxon>
        <taxon>Ecdysozoa</taxon>
        <taxon>Arthropoda</taxon>
        <taxon>Hexapoda</taxon>
        <taxon>Insecta</taxon>
        <taxon>Pterygota</taxon>
        <taxon>Neoptera</taxon>
        <taxon>Endopterygota</taxon>
        <taxon>Coleoptera</taxon>
        <taxon>Polyphaga</taxon>
        <taxon>Elateriformia</taxon>
        <taxon>Elateroidea</taxon>
        <taxon>Lampyridae</taxon>
        <taxon>Luciolinae</taxon>
        <taxon>Aquatica</taxon>
    </lineage>
</organism>
<dbReference type="PANTHER" id="PTHR19960">
    <property type="entry name" value="TEKTIN"/>
    <property type="match status" value="1"/>
</dbReference>
<evidence type="ECO:0000256" key="4">
    <source>
        <dbReference type="ARBA" id="ARBA00022846"/>
    </source>
</evidence>
<gene>
    <name evidence="12" type="ORF">RN001_012565</name>
</gene>
<evidence type="ECO:0000256" key="1">
    <source>
        <dbReference type="ARBA" id="ARBA00004611"/>
    </source>
</evidence>
<evidence type="ECO:0000313" key="12">
    <source>
        <dbReference type="EMBL" id="KAK4876143.1"/>
    </source>
</evidence>
<keyword evidence="4 10" id="KW-0282">Flagellum</keyword>
<dbReference type="GO" id="GO:0005634">
    <property type="term" value="C:nucleus"/>
    <property type="evidence" value="ECO:0007669"/>
    <property type="project" value="TreeGrafter"/>
</dbReference>
<evidence type="ECO:0000256" key="5">
    <source>
        <dbReference type="ARBA" id="ARBA00023054"/>
    </source>
</evidence>
<dbReference type="GO" id="GO:0015630">
    <property type="term" value="C:microtubule cytoskeleton"/>
    <property type="evidence" value="ECO:0007669"/>
    <property type="project" value="UniProtKB-UniRule"/>
</dbReference>
<evidence type="ECO:0000256" key="6">
    <source>
        <dbReference type="ARBA" id="ARBA00023069"/>
    </source>
</evidence>
<protein>
    <recommendedName>
        <fullName evidence="10">Tektin</fullName>
    </recommendedName>
</protein>
<keyword evidence="5 11" id="KW-0175">Coiled coil</keyword>